<dbReference type="Proteomes" id="UP000650524">
    <property type="component" value="Unassembled WGS sequence"/>
</dbReference>
<dbReference type="Pfam" id="PF02663">
    <property type="entry name" value="FmdE"/>
    <property type="match status" value="1"/>
</dbReference>
<dbReference type="Gene3D" id="3.30.1330.130">
    <property type="match status" value="1"/>
</dbReference>
<evidence type="ECO:0000259" key="1">
    <source>
        <dbReference type="Pfam" id="PF02663"/>
    </source>
</evidence>
<sequence length="231" mass="25746">MEDFATLLKGSAESHGHLCPGQVVGVRMAILGCRLLGLDDPKAPDQIKKIIIYVEIDRCATDAIAYVTGVKLGRRSLKFVDYGIMAATFVNLETGKAYRVVSTEESRDLGDSYAPEIMEKVQQQLEAYKRMPDSVLFRVQEVRVPIGESDLPGPTRHKAVCARCGQVVRDQREVIVEDVPVCQPCARGAYFSPVREITLPDMNWSPASRGIQYMEESVSDPAGYHRVEWIK</sequence>
<name>A0A8J6N2R0_9DELT</name>
<evidence type="ECO:0000313" key="3">
    <source>
        <dbReference type="Proteomes" id="UP000650524"/>
    </source>
</evidence>
<comment type="caution">
    <text evidence="2">The sequence shown here is derived from an EMBL/GenBank/DDBJ whole genome shotgun (WGS) entry which is preliminary data.</text>
</comment>
<accession>A0A8J6N2R0</accession>
<dbReference type="PANTHER" id="PTHR39418:SF1">
    <property type="entry name" value="DEHYDROGENASE"/>
    <property type="match status" value="1"/>
</dbReference>
<dbReference type="SUPFAM" id="SSF143555">
    <property type="entry name" value="FwdE-like"/>
    <property type="match status" value="1"/>
</dbReference>
<reference evidence="2 3" key="1">
    <citation type="submission" date="2020-08" db="EMBL/GenBank/DDBJ databases">
        <title>Bridging the membrane lipid divide: bacteria of the FCB group superphylum have the potential to synthesize archaeal ether lipids.</title>
        <authorList>
            <person name="Villanueva L."/>
            <person name="Von Meijenfeldt F.A.B."/>
            <person name="Westbye A.B."/>
            <person name="Yadav S."/>
            <person name="Hopmans E.C."/>
            <person name="Dutilh B.E."/>
            <person name="Sinninghe Damste J.S."/>
        </authorList>
    </citation>
    <scope>NUCLEOTIDE SEQUENCE [LARGE SCALE GENOMIC DNA]</scope>
    <source>
        <strain evidence="2">NIOZ-UU27</strain>
    </source>
</reference>
<dbReference type="InterPro" id="IPR053194">
    <property type="entry name" value="tRNA_methyltr_O"/>
</dbReference>
<protein>
    <submittedName>
        <fullName evidence="2">Formylmethanofuran dehydrogenase</fullName>
    </submittedName>
</protein>
<dbReference type="InterPro" id="IPR003814">
    <property type="entry name" value="FmdEsu_dom"/>
</dbReference>
<dbReference type="PANTHER" id="PTHR39418">
    <property type="entry name" value="DEHYDROGENASE-RELATED"/>
    <property type="match status" value="1"/>
</dbReference>
<proteinExistence type="predicted"/>
<gene>
    <name evidence="2" type="ORF">H8E19_13145</name>
</gene>
<evidence type="ECO:0000313" key="2">
    <source>
        <dbReference type="EMBL" id="MBC8178345.1"/>
    </source>
</evidence>
<dbReference type="EMBL" id="JACNJD010000275">
    <property type="protein sequence ID" value="MBC8178345.1"/>
    <property type="molecule type" value="Genomic_DNA"/>
</dbReference>
<organism evidence="2 3">
    <name type="scientific">Candidatus Desulfacyla euxinica</name>
    <dbReference type="NCBI Taxonomy" id="2841693"/>
    <lineage>
        <taxon>Bacteria</taxon>
        <taxon>Deltaproteobacteria</taxon>
        <taxon>Candidatus Desulfacyla</taxon>
    </lineage>
</organism>
<dbReference type="AlphaFoldDB" id="A0A8J6N2R0"/>
<feature type="domain" description="Formylmethanofuran dehydrogenase subunit E" evidence="1">
    <location>
        <begin position="15"/>
        <end position="137"/>
    </location>
</feature>